<name>A0A8K0IZS2_9HYPO</name>
<comment type="caution">
    <text evidence="3">The sequence shown here is derived from an EMBL/GenBank/DDBJ whole genome shotgun (WGS) entry which is preliminary data.</text>
</comment>
<feature type="signal peptide" evidence="2">
    <location>
        <begin position="1"/>
        <end position="20"/>
    </location>
</feature>
<dbReference type="EMBL" id="SRPY01001227">
    <property type="protein sequence ID" value="KAG5913835.1"/>
    <property type="molecule type" value="Genomic_DNA"/>
</dbReference>
<reference evidence="3" key="1">
    <citation type="journal article" date="2020" name="bioRxiv">
        <title>Whole genome comparisons of ergot fungi reveals the divergence and evolution of species within the genus Claviceps are the result of varying mechanisms driving genome evolution and host range expansion.</title>
        <authorList>
            <person name="Wyka S.A."/>
            <person name="Mondo S.J."/>
            <person name="Liu M."/>
            <person name="Dettman J."/>
            <person name="Nalam V."/>
            <person name="Broders K.D."/>
        </authorList>
    </citation>
    <scope>NUCLEOTIDE SEQUENCE</scope>
    <source>
        <strain evidence="3">CCC 489</strain>
    </source>
</reference>
<evidence type="ECO:0008006" key="5">
    <source>
        <dbReference type="Google" id="ProtNLM"/>
    </source>
</evidence>
<feature type="compositionally biased region" description="Pro residues" evidence="1">
    <location>
        <begin position="236"/>
        <end position="247"/>
    </location>
</feature>
<protein>
    <recommendedName>
        <fullName evidence="5">Extracellular protein</fullName>
    </recommendedName>
</protein>
<dbReference type="AlphaFoldDB" id="A0A8K0IZS2"/>
<feature type="chain" id="PRO_5035479437" description="Extracellular protein" evidence="2">
    <location>
        <begin position="21"/>
        <end position="365"/>
    </location>
</feature>
<sequence>MKTLLSTVLTVLSLAGPSRAHMQMSNPPPLLSKFNKYTTSPDHDMTSPLHADGSNFPCKNYQRFLGTPQGQPVAQWTPGKSYSLTVTGGAAHNGGSCQASLSFDKGASWKVIHSYIGNCPVQGESTYGFTLPGDTPPGTALFAWTWFNKLGNREMYMNCAVVDVAGGGGEKQKKKKKKRGTAAALAARPVMFVANVANGCSTVEGKDVMFPSPGPDVDLQSKSPAPPSGQCGAYSSPPPSSSPPGGPSSPVSGSGSGSGAKSPPGKPSAHTPRPPPPNSPPRGPDSVLDRPGVFRPLTASPPPASSGSCKPGSFQCTTSPSGDGWQVCDTSTTWVIAGSCGPGQVCKFNAANGSPYCVPPGFQFP</sequence>
<keyword evidence="2" id="KW-0732">Signal</keyword>
<keyword evidence="4" id="KW-1185">Reference proteome</keyword>
<accession>A0A8K0IZS2</accession>
<evidence type="ECO:0000256" key="1">
    <source>
        <dbReference type="SAM" id="MobiDB-lite"/>
    </source>
</evidence>
<organism evidence="3 4">
    <name type="scientific">Claviceps africana</name>
    <dbReference type="NCBI Taxonomy" id="83212"/>
    <lineage>
        <taxon>Eukaryota</taxon>
        <taxon>Fungi</taxon>
        <taxon>Dikarya</taxon>
        <taxon>Ascomycota</taxon>
        <taxon>Pezizomycotina</taxon>
        <taxon>Sordariomycetes</taxon>
        <taxon>Hypocreomycetidae</taxon>
        <taxon>Hypocreales</taxon>
        <taxon>Clavicipitaceae</taxon>
        <taxon>Claviceps</taxon>
    </lineage>
</organism>
<dbReference type="PANTHER" id="PTHR36182">
    <property type="entry name" value="PROTEIN, PUTATIVE (AFU_ORTHOLOGUE AFUA_6G10930)-RELATED"/>
    <property type="match status" value="1"/>
</dbReference>
<dbReference type="PANTHER" id="PTHR36182:SF1">
    <property type="entry name" value="PROTEIN, PUTATIVE (AFU_ORTHOLOGUE AFUA_6G10930)-RELATED"/>
    <property type="match status" value="1"/>
</dbReference>
<dbReference type="OrthoDB" id="2342176at2759"/>
<evidence type="ECO:0000313" key="3">
    <source>
        <dbReference type="EMBL" id="KAG5913835.1"/>
    </source>
</evidence>
<proteinExistence type="predicted"/>
<dbReference type="Gene3D" id="2.70.50.70">
    <property type="match status" value="1"/>
</dbReference>
<feature type="compositionally biased region" description="Pro residues" evidence="1">
    <location>
        <begin position="272"/>
        <end position="283"/>
    </location>
</feature>
<feature type="region of interest" description="Disordered" evidence="1">
    <location>
        <begin position="207"/>
        <end position="322"/>
    </location>
</feature>
<gene>
    <name evidence="3" type="ORF">E4U42_000846</name>
</gene>
<dbReference type="Proteomes" id="UP000811619">
    <property type="component" value="Unassembled WGS sequence"/>
</dbReference>
<feature type="compositionally biased region" description="Low complexity" evidence="1">
    <location>
        <begin position="248"/>
        <end position="269"/>
    </location>
</feature>
<evidence type="ECO:0000256" key="2">
    <source>
        <dbReference type="SAM" id="SignalP"/>
    </source>
</evidence>
<evidence type="ECO:0000313" key="4">
    <source>
        <dbReference type="Proteomes" id="UP000811619"/>
    </source>
</evidence>